<dbReference type="Pfam" id="PF00899">
    <property type="entry name" value="ThiF"/>
    <property type="match status" value="1"/>
</dbReference>
<dbReference type="InterPro" id="IPR035985">
    <property type="entry name" value="Ubiquitin-activating_enz"/>
</dbReference>
<dbReference type="InterPro" id="IPR000594">
    <property type="entry name" value="ThiF_NAD_FAD-bd"/>
</dbReference>
<evidence type="ECO:0000313" key="2">
    <source>
        <dbReference type="EMBL" id="PTQ86789.1"/>
    </source>
</evidence>
<dbReference type="GO" id="GO:0061503">
    <property type="term" value="F:tRNA threonylcarbamoyladenosine dehydratase"/>
    <property type="evidence" value="ECO:0007669"/>
    <property type="project" value="TreeGrafter"/>
</dbReference>
<accession>A0A2T5ISI9</accession>
<dbReference type="GO" id="GO:0061504">
    <property type="term" value="P:cyclic threonylcarbamoyladenosine biosynthetic process"/>
    <property type="evidence" value="ECO:0007669"/>
    <property type="project" value="TreeGrafter"/>
</dbReference>
<dbReference type="RefSeq" id="WP_107867000.1">
    <property type="nucleotide sequence ID" value="NZ_QAON01000028.1"/>
</dbReference>
<dbReference type="Proteomes" id="UP000244223">
    <property type="component" value="Unassembled WGS sequence"/>
</dbReference>
<dbReference type="Gene3D" id="3.40.50.720">
    <property type="entry name" value="NAD(P)-binding Rossmann-like Domain"/>
    <property type="match status" value="1"/>
</dbReference>
<name>A0A2T5ISI9_9GAMM</name>
<gene>
    <name evidence="2" type="ORF">C8N29_1288</name>
</gene>
<evidence type="ECO:0000313" key="3">
    <source>
        <dbReference type="Proteomes" id="UP000244223"/>
    </source>
</evidence>
<keyword evidence="2" id="KW-0808">Transferase</keyword>
<dbReference type="AlphaFoldDB" id="A0A2T5ISI9"/>
<dbReference type="GO" id="GO:0008641">
    <property type="term" value="F:ubiquitin-like modifier activating enzyme activity"/>
    <property type="evidence" value="ECO:0007669"/>
    <property type="project" value="InterPro"/>
</dbReference>
<keyword evidence="2" id="KW-0548">Nucleotidyltransferase</keyword>
<protein>
    <submittedName>
        <fullName evidence="2">Molybdopterin/thiamine biosynthesis adenylyltransferase</fullName>
    </submittedName>
</protein>
<evidence type="ECO:0000259" key="1">
    <source>
        <dbReference type="Pfam" id="PF00899"/>
    </source>
</evidence>
<dbReference type="CDD" id="cd01483">
    <property type="entry name" value="E1_enzyme_family"/>
    <property type="match status" value="1"/>
</dbReference>
<comment type="caution">
    <text evidence="2">The sequence shown here is derived from an EMBL/GenBank/DDBJ whole genome shotgun (WGS) entry which is preliminary data.</text>
</comment>
<reference evidence="2 3" key="1">
    <citation type="submission" date="2018-04" db="EMBL/GenBank/DDBJ databases">
        <title>Genomic Encyclopedia of Archaeal and Bacterial Type Strains, Phase II (KMG-II): from individual species to whole genera.</title>
        <authorList>
            <person name="Goeker M."/>
        </authorList>
    </citation>
    <scope>NUCLEOTIDE SEQUENCE [LARGE SCALE GENOMIC DNA]</scope>
    <source>
        <strain evidence="2 3">DSM 5822</strain>
    </source>
</reference>
<dbReference type="SUPFAM" id="SSF69572">
    <property type="entry name" value="Activating enzymes of the ubiquitin-like proteins"/>
    <property type="match status" value="1"/>
</dbReference>
<sequence>MSIEAEISVSKYLYSLCLEFRFSRAPKPIRFGSSQTTDNISSWHGTLKVGHDPLTVLLQIEDWDFITLPSLYIKMPLPLHWQKILPIAHLGPMPKLWHDHAYLPLCYSLNDAYDLTRHNPVHIVEWVLFTKAKSVLQALFNDERFRREELLREIKPFWEGLFYYQFLKPLDEVLTKKYIKHNIFYKDQLVFETSLDICSPSKKLPKHKLKWTNLFNEPQEHIEFPTRVLLISIQKETKIPSFKSLLEELQRDNIFGIRLSIFARWLQRWDSDIHQLFASDLLECWESKTPSVLGCLIVQGQPLAFSISLRSLILSNVTISRLKKELFGKTAISYLDLAYFFLHPSINLSPEFVYRRNLKNMNQPNLEGKKVALIGCGAIGGYLGLSLARLGAGALGGQLSLIDPDTMGEHNLGRHALGMSTLGHNKAKALEEEIHHQLPALNITHFSQSVLESVVLEEIRSYDLIIDATAKMTVSEALNEQYHSWSLTTNPTLLHVWIRANGECVQSLLVEPNSPYACRSCLQRAGHPMNNEYDAMRGHQAIAAFLACSDYTPYAVSAGMSAAALATDIVLDWLSNQSTPRYRTRYSERWQGEKLPSMDILKSQTCHVCSTNAT</sequence>
<proteinExistence type="predicted"/>
<dbReference type="OrthoDB" id="4088010at2"/>
<dbReference type="GO" id="GO:0016779">
    <property type="term" value="F:nucleotidyltransferase activity"/>
    <property type="evidence" value="ECO:0007669"/>
    <property type="project" value="UniProtKB-KW"/>
</dbReference>
<organism evidence="2 3">
    <name type="scientific">Agitococcus lubricus</name>
    <dbReference type="NCBI Taxonomy" id="1077255"/>
    <lineage>
        <taxon>Bacteria</taxon>
        <taxon>Pseudomonadati</taxon>
        <taxon>Pseudomonadota</taxon>
        <taxon>Gammaproteobacteria</taxon>
        <taxon>Moraxellales</taxon>
        <taxon>Moraxellaceae</taxon>
        <taxon>Agitococcus</taxon>
    </lineage>
</organism>
<keyword evidence="3" id="KW-1185">Reference proteome</keyword>
<dbReference type="InterPro" id="IPR045886">
    <property type="entry name" value="ThiF/MoeB/HesA"/>
</dbReference>
<dbReference type="PANTHER" id="PTHR43267:SF1">
    <property type="entry name" value="TRNA THREONYLCARBAMOYLADENOSINE DEHYDRATASE"/>
    <property type="match status" value="1"/>
</dbReference>
<dbReference type="EMBL" id="QAON01000028">
    <property type="protein sequence ID" value="PTQ86789.1"/>
    <property type="molecule type" value="Genomic_DNA"/>
</dbReference>
<feature type="domain" description="THIF-type NAD/FAD binding fold" evidence="1">
    <location>
        <begin position="360"/>
        <end position="526"/>
    </location>
</feature>
<dbReference type="PANTHER" id="PTHR43267">
    <property type="entry name" value="TRNA THREONYLCARBAMOYLADENOSINE DEHYDRATASE"/>
    <property type="match status" value="1"/>
</dbReference>